<protein>
    <submittedName>
        <fullName evidence="1">Uncharacterized protein</fullName>
    </submittedName>
</protein>
<dbReference type="RefSeq" id="WP_280832646.1">
    <property type="nucleotide sequence ID" value="NZ_JARXVE010000003.1"/>
</dbReference>
<comment type="caution">
    <text evidence="1">The sequence shown here is derived from an EMBL/GenBank/DDBJ whole genome shotgun (WGS) entry which is preliminary data.</text>
</comment>
<evidence type="ECO:0000313" key="2">
    <source>
        <dbReference type="Proteomes" id="UP001160130"/>
    </source>
</evidence>
<accession>A0ABT6KZF1</accession>
<organism evidence="1 2">
    <name type="scientific">Mycolicibacterium frederiksbergense</name>
    <dbReference type="NCBI Taxonomy" id="117567"/>
    <lineage>
        <taxon>Bacteria</taxon>
        <taxon>Bacillati</taxon>
        <taxon>Actinomycetota</taxon>
        <taxon>Actinomycetes</taxon>
        <taxon>Mycobacteriales</taxon>
        <taxon>Mycobacteriaceae</taxon>
        <taxon>Mycolicibacterium</taxon>
    </lineage>
</organism>
<dbReference type="Proteomes" id="UP001160130">
    <property type="component" value="Unassembled WGS sequence"/>
</dbReference>
<keyword evidence="2" id="KW-1185">Reference proteome</keyword>
<sequence>MTSTDKLAPARSFGHVFHYLWLETTADIDRPAYGKAAVSKATQILASLGAPKEPLIAMIPLAGIGSFHHLLWLERYADITEWAAVELAAQRSKPWMETVCTLERDQKVEVVESNVLIDDSTDPAPRCDADQLTVDWAQFEPTKLDAITRLPDLIDELASHVRTAGFVDAAVRFLAMTTTSGEHQNRGHLWIESPSPDYAIALSDWRHRSVELADWRRRFQAIARVVRDHSLLTRCS</sequence>
<evidence type="ECO:0000313" key="1">
    <source>
        <dbReference type="EMBL" id="MDH6196065.1"/>
    </source>
</evidence>
<proteinExistence type="predicted"/>
<name>A0ABT6KZF1_9MYCO</name>
<reference evidence="1 2" key="1">
    <citation type="submission" date="2023-04" db="EMBL/GenBank/DDBJ databases">
        <title>Forest soil microbial communities from Buena Vista Peninsula, Colon Province, Panama.</title>
        <authorList>
            <person name="Bouskill N."/>
        </authorList>
    </citation>
    <scope>NUCLEOTIDE SEQUENCE [LARGE SCALE GENOMIC DNA]</scope>
    <source>
        <strain evidence="1 2">AC80</strain>
    </source>
</reference>
<dbReference type="EMBL" id="JARXVE010000003">
    <property type="protein sequence ID" value="MDH6196065.1"/>
    <property type="molecule type" value="Genomic_DNA"/>
</dbReference>
<gene>
    <name evidence="1" type="ORF">M2272_002705</name>
</gene>